<dbReference type="EMBL" id="JACHFV010000001">
    <property type="protein sequence ID" value="MBB5293384.1"/>
    <property type="molecule type" value="Genomic_DNA"/>
</dbReference>
<proteinExistence type="predicted"/>
<evidence type="ECO:0000313" key="2">
    <source>
        <dbReference type="Proteomes" id="UP000536909"/>
    </source>
</evidence>
<dbReference type="RefSeq" id="WP_260177009.1">
    <property type="nucleotide sequence ID" value="NZ_BSUI01000012.1"/>
</dbReference>
<comment type="caution">
    <text evidence="1">The sequence shown here is derived from an EMBL/GenBank/DDBJ whole genome shotgun (WGS) entry which is preliminary data.</text>
</comment>
<sequence length="42" mass="4426">MRPTLDAGGRQLRVYATGRGGNQASAVQAVSVGKPWTAPRPF</sequence>
<organism evidence="1 2">
    <name type="scientific">Deinococcus metallilatus</name>
    <dbReference type="NCBI Taxonomy" id="1211322"/>
    <lineage>
        <taxon>Bacteria</taxon>
        <taxon>Thermotogati</taxon>
        <taxon>Deinococcota</taxon>
        <taxon>Deinococci</taxon>
        <taxon>Deinococcales</taxon>
        <taxon>Deinococcaceae</taxon>
        <taxon>Deinococcus</taxon>
    </lineage>
</organism>
<protein>
    <submittedName>
        <fullName evidence="1">Uncharacterized protein</fullName>
    </submittedName>
</protein>
<dbReference type="Proteomes" id="UP000536909">
    <property type="component" value="Unassembled WGS sequence"/>
</dbReference>
<evidence type="ECO:0000313" key="1">
    <source>
        <dbReference type="EMBL" id="MBB5293384.1"/>
    </source>
</evidence>
<accession>A0ABR6MN71</accession>
<gene>
    <name evidence="1" type="ORF">HNQ10_000197</name>
</gene>
<name>A0ABR6MN71_9DEIO</name>
<reference evidence="1 2" key="1">
    <citation type="submission" date="2020-08" db="EMBL/GenBank/DDBJ databases">
        <title>Genomic Encyclopedia of Type Strains, Phase IV (KMG-IV): sequencing the most valuable type-strain genomes for metagenomic binning, comparative biology and taxonomic classification.</title>
        <authorList>
            <person name="Goeker M."/>
        </authorList>
    </citation>
    <scope>NUCLEOTIDE SEQUENCE [LARGE SCALE GENOMIC DNA]</scope>
    <source>
        <strain evidence="1 2">DSM 105434</strain>
    </source>
</reference>
<keyword evidence="2" id="KW-1185">Reference proteome</keyword>